<sequence>MLTSAPLRYILRWRRRVCRPCTTPTTLEIIKELLMRFLLCWVSLSISAAVAGPKEDAVRAGLQALSNQVAIERVTAVADSPLYEVRLASGETLYATENGTHLLSGDLYQALPDNLVNLTEQARWGGRVELMAAVADAETVIFSPDGPVRARIDVFTDIDCGYCRKLHAEIDQYTDLGIEVRYLAFPRAGLQSDSYRKYVSAYCAADPHDALTRAKAGKSVADAQCANPIAAQYELGNQVGVRGTPSIVLASGQLIPGYVPAAELATQMGL</sequence>
<evidence type="ECO:0000256" key="4">
    <source>
        <dbReference type="ARBA" id="ARBA00022764"/>
    </source>
</evidence>
<evidence type="ECO:0000256" key="3">
    <source>
        <dbReference type="ARBA" id="ARBA00022729"/>
    </source>
</evidence>
<dbReference type="InterPro" id="IPR018950">
    <property type="entry name" value="DiS-bond_isomerase_DsbC/G_N"/>
</dbReference>
<organism evidence="10 11">
    <name type="scientific">Litorivicinus lipolyticus</name>
    <dbReference type="NCBI Taxonomy" id="418701"/>
    <lineage>
        <taxon>Bacteria</taxon>
        <taxon>Pseudomonadati</taxon>
        <taxon>Pseudomonadota</taxon>
        <taxon>Gammaproteobacteria</taxon>
        <taxon>Oceanospirillales</taxon>
        <taxon>Litorivicinaceae</taxon>
        <taxon>Litorivicinus</taxon>
    </lineage>
</organism>
<comment type="function">
    <text evidence="7">Required for disulfide bond formation in some periplasmic proteins. Acts by transferring its disulfide bond to other proteins and is reduced in the process.</text>
</comment>
<evidence type="ECO:0000256" key="2">
    <source>
        <dbReference type="ARBA" id="ARBA00009813"/>
    </source>
</evidence>
<feature type="domain" description="Thioredoxin-like fold" evidence="9">
    <location>
        <begin position="154"/>
        <end position="266"/>
    </location>
</feature>
<evidence type="ECO:0000313" key="11">
    <source>
        <dbReference type="Proteomes" id="UP000388235"/>
    </source>
</evidence>
<comment type="similarity">
    <text evidence="2 7">Belongs to the thioredoxin family. DsbC subfamily.</text>
</comment>
<evidence type="ECO:0000256" key="6">
    <source>
        <dbReference type="ARBA" id="ARBA00023284"/>
    </source>
</evidence>
<evidence type="ECO:0000259" key="8">
    <source>
        <dbReference type="Pfam" id="PF10411"/>
    </source>
</evidence>
<dbReference type="InterPro" id="IPR033954">
    <property type="entry name" value="DiS-bond_Isoase_DsbC/G"/>
</dbReference>
<dbReference type="CDD" id="cd03020">
    <property type="entry name" value="DsbA_DsbC_DsbG"/>
    <property type="match status" value="1"/>
</dbReference>
<keyword evidence="11" id="KW-1185">Reference proteome</keyword>
<evidence type="ECO:0000313" key="10">
    <source>
        <dbReference type="EMBL" id="QGG80783.1"/>
    </source>
</evidence>
<dbReference type="PANTHER" id="PTHR35272:SF3">
    <property type="entry name" value="THIOL:DISULFIDE INTERCHANGE PROTEIN DSBC"/>
    <property type="match status" value="1"/>
</dbReference>
<dbReference type="Gene3D" id="3.10.450.70">
    <property type="entry name" value="Disulphide bond isomerase, DsbC/G, N-terminal"/>
    <property type="match status" value="1"/>
</dbReference>
<dbReference type="PANTHER" id="PTHR35272">
    <property type="entry name" value="THIOL:DISULFIDE INTERCHANGE PROTEIN DSBC-RELATED"/>
    <property type="match status" value="1"/>
</dbReference>
<keyword evidence="4 7" id="KW-0574">Periplasm</keyword>
<dbReference type="Proteomes" id="UP000388235">
    <property type="component" value="Chromosome"/>
</dbReference>
<dbReference type="InterPro" id="IPR051470">
    <property type="entry name" value="Thiol:disulfide_interchange"/>
</dbReference>
<proteinExistence type="inferred from homology"/>
<name>A0A5Q2QBW9_9GAMM</name>
<feature type="domain" description="Disulphide bond isomerase DsbC/G N-terminal" evidence="8">
    <location>
        <begin position="50"/>
        <end position="120"/>
    </location>
</feature>
<evidence type="ECO:0000256" key="1">
    <source>
        <dbReference type="ARBA" id="ARBA00004418"/>
    </source>
</evidence>
<keyword evidence="6 7" id="KW-0676">Redox-active center</keyword>
<keyword evidence="3 7" id="KW-0732">Signal</keyword>
<keyword evidence="5" id="KW-1015">Disulfide bond</keyword>
<dbReference type="InterPro" id="IPR036249">
    <property type="entry name" value="Thioredoxin-like_sf"/>
</dbReference>
<dbReference type="GO" id="GO:0042597">
    <property type="term" value="C:periplasmic space"/>
    <property type="evidence" value="ECO:0007669"/>
    <property type="project" value="UniProtKB-SubCell"/>
</dbReference>
<dbReference type="Pfam" id="PF13098">
    <property type="entry name" value="Thioredoxin_2"/>
    <property type="match status" value="1"/>
</dbReference>
<dbReference type="InterPro" id="IPR012336">
    <property type="entry name" value="Thioredoxin-like_fold"/>
</dbReference>
<dbReference type="Pfam" id="PF10411">
    <property type="entry name" value="DsbC_N"/>
    <property type="match status" value="1"/>
</dbReference>
<evidence type="ECO:0000256" key="7">
    <source>
        <dbReference type="RuleBase" id="RU364038"/>
    </source>
</evidence>
<gene>
    <name evidence="10" type="ORF">GH975_09470</name>
</gene>
<reference evidence="10 11" key="1">
    <citation type="submission" date="2019-11" db="EMBL/GenBank/DDBJ databases">
        <authorList>
            <person name="Khan S.A."/>
            <person name="Jeon C.O."/>
            <person name="Chun B.H."/>
        </authorList>
    </citation>
    <scope>NUCLEOTIDE SEQUENCE [LARGE SCALE GENOMIC DNA]</scope>
    <source>
        <strain evidence="10 11">IMCC 1097</strain>
    </source>
</reference>
<protein>
    <recommendedName>
        <fullName evidence="7">Thiol:disulfide interchange protein</fullName>
    </recommendedName>
</protein>
<evidence type="ECO:0000256" key="5">
    <source>
        <dbReference type="ARBA" id="ARBA00023157"/>
    </source>
</evidence>
<dbReference type="InterPro" id="IPR009094">
    <property type="entry name" value="DiS-bond_isomerase_DsbC/G_N_sf"/>
</dbReference>
<comment type="subcellular location">
    <subcellularLocation>
        <location evidence="1 7">Periplasm</location>
    </subcellularLocation>
</comment>
<evidence type="ECO:0000259" key="9">
    <source>
        <dbReference type="Pfam" id="PF13098"/>
    </source>
</evidence>
<dbReference type="AlphaFoldDB" id="A0A5Q2QBW9"/>
<dbReference type="KEGG" id="llp:GH975_09470"/>
<dbReference type="OrthoDB" id="12976at2"/>
<dbReference type="EMBL" id="CP045871">
    <property type="protein sequence ID" value="QGG80783.1"/>
    <property type="molecule type" value="Genomic_DNA"/>
</dbReference>
<dbReference type="Gene3D" id="3.40.30.10">
    <property type="entry name" value="Glutaredoxin"/>
    <property type="match status" value="1"/>
</dbReference>
<dbReference type="SUPFAM" id="SSF52833">
    <property type="entry name" value="Thioredoxin-like"/>
    <property type="match status" value="1"/>
</dbReference>
<accession>A0A5Q2QBW9</accession>